<accession>A0A922MCB8</accession>
<feature type="compositionally biased region" description="Acidic residues" evidence="3">
    <location>
        <begin position="93"/>
        <end position="104"/>
    </location>
</feature>
<comment type="caution">
    <text evidence="4">The sequence shown here is derived from an EMBL/GenBank/DDBJ whole genome shotgun (WGS) entry which is preliminary data.</text>
</comment>
<feature type="non-terminal residue" evidence="4">
    <location>
        <position position="1"/>
    </location>
</feature>
<reference evidence="4" key="1">
    <citation type="journal article" date="2021" name="G3 (Bethesda)">
        <title>Genome and transcriptome analysis of the beet armyworm Spodoptera exigua reveals targets for pest control. .</title>
        <authorList>
            <person name="Simon S."/>
            <person name="Breeschoten T."/>
            <person name="Jansen H.J."/>
            <person name="Dirks R.P."/>
            <person name="Schranz M.E."/>
            <person name="Ros V.I.D."/>
        </authorList>
    </citation>
    <scope>NUCLEOTIDE SEQUENCE</scope>
    <source>
        <strain evidence="4">TB_SE_WUR_2020</strain>
    </source>
</reference>
<keyword evidence="2" id="KW-0539">Nucleus</keyword>
<dbReference type="PANTHER" id="PTHR13129">
    <property type="entry name" value="VPRBP PROTEIN-RELATED"/>
    <property type="match status" value="1"/>
</dbReference>
<dbReference type="AlphaFoldDB" id="A0A922MCB8"/>
<evidence type="ECO:0000256" key="3">
    <source>
        <dbReference type="SAM" id="MobiDB-lite"/>
    </source>
</evidence>
<evidence type="ECO:0000313" key="4">
    <source>
        <dbReference type="EMBL" id="KAH9633847.1"/>
    </source>
</evidence>
<gene>
    <name evidence="4" type="ORF">HF086_013736</name>
</gene>
<comment type="subcellular location">
    <subcellularLocation>
        <location evidence="1">Nucleus</location>
    </subcellularLocation>
</comment>
<protein>
    <submittedName>
        <fullName evidence="4">Uncharacterized protein</fullName>
    </submittedName>
</protein>
<dbReference type="PANTHER" id="PTHR13129:SF4">
    <property type="entry name" value="DDB1- AND CUL4-ASSOCIATED FACTOR 1"/>
    <property type="match status" value="1"/>
</dbReference>
<evidence type="ECO:0000256" key="1">
    <source>
        <dbReference type="ARBA" id="ARBA00004123"/>
    </source>
</evidence>
<dbReference type="GO" id="GO:0016567">
    <property type="term" value="P:protein ubiquitination"/>
    <property type="evidence" value="ECO:0007669"/>
    <property type="project" value="InterPro"/>
</dbReference>
<dbReference type="InterPro" id="IPR033270">
    <property type="entry name" value="VPRBP/DCAF1"/>
</dbReference>
<dbReference type="EMBL" id="JACEFF010000632">
    <property type="protein sequence ID" value="KAH9633847.1"/>
    <property type="molecule type" value="Genomic_DNA"/>
</dbReference>
<feature type="region of interest" description="Disordered" evidence="3">
    <location>
        <begin position="91"/>
        <end position="112"/>
    </location>
</feature>
<name>A0A922MCB8_SPOEX</name>
<dbReference type="GO" id="GO:0005634">
    <property type="term" value="C:nucleus"/>
    <property type="evidence" value="ECO:0007669"/>
    <property type="project" value="UniProtKB-SubCell"/>
</dbReference>
<evidence type="ECO:0000256" key="2">
    <source>
        <dbReference type="ARBA" id="ARBA00023242"/>
    </source>
</evidence>
<sequence>MATMYPSHLLIRSETVRSALDVISVCCVAPRVQLLLTEKIDMRDTEMTTGVNIVLDVLAGAADGEIVPEPDVQKAALNVLVNCVCAPVHRADDDDDDDDDDNADSFDPSQRLLGKPALSSFVLRPHKCPEPRRGGGLGGAGAEHSVLGRVARRELGLGGARRAHARLVHAHFAPVRTLRLQDDDAYFTHTLFH</sequence>
<organism evidence="4 5">
    <name type="scientific">Spodoptera exigua</name>
    <name type="common">Beet armyworm</name>
    <name type="synonym">Noctua fulgens</name>
    <dbReference type="NCBI Taxonomy" id="7107"/>
    <lineage>
        <taxon>Eukaryota</taxon>
        <taxon>Metazoa</taxon>
        <taxon>Ecdysozoa</taxon>
        <taxon>Arthropoda</taxon>
        <taxon>Hexapoda</taxon>
        <taxon>Insecta</taxon>
        <taxon>Pterygota</taxon>
        <taxon>Neoptera</taxon>
        <taxon>Endopterygota</taxon>
        <taxon>Lepidoptera</taxon>
        <taxon>Glossata</taxon>
        <taxon>Ditrysia</taxon>
        <taxon>Noctuoidea</taxon>
        <taxon>Noctuidae</taxon>
        <taxon>Amphipyrinae</taxon>
        <taxon>Spodoptera</taxon>
    </lineage>
</organism>
<dbReference type="GO" id="GO:0080008">
    <property type="term" value="C:Cul4-RING E3 ubiquitin ligase complex"/>
    <property type="evidence" value="ECO:0007669"/>
    <property type="project" value="TreeGrafter"/>
</dbReference>
<proteinExistence type="predicted"/>
<dbReference type="Proteomes" id="UP000814243">
    <property type="component" value="Unassembled WGS sequence"/>
</dbReference>
<evidence type="ECO:0000313" key="5">
    <source>
        <dbReference type="Proteomes" id="UP000814243"/>
    </source>
</evidence>